<dbReference type="Pfam" id="PF22659">
    <property type="entry name" value="YycE-like_C"/>
    <property type="match status" value="1"/>
</dbReference>
<organism evidence="2 4">
    <name type="scientific">Brevibacterium aurantiacum</name>
    <dbReference type="NCBI Taxonomy" id="273384"/>
    <lineage>
        <taxon>Bacteria</taxon>
        <taxon>Bacillati</taxon>
        <taxon>Actinomycetota</taxon>
        <taxon>Actinomycetes</taxon>
        <taxon>Micrococcales</taxon>
        <taxon>Brevibacteriaceae</taxon>
        <taxon>Brevibacterium</taxon>
    </lineage>
</organism>
<comment type="caution">
    <text evidence="2">The sequence shown here is derived from an EMBL/GenBank/DDBJ whole genome shotgun (WGS) entry which is preliminary data.</text>
</comment>
<proteinExistence type="predicted"/>
<reference evidence="2 4" key="1">
    <citation type="journal article" date="2017" name="Elife">
        <title>Extensive horizontal gene transfer in cheese-associated bacteria.</title>
        <authorList>
            <person name="Bonham K.S."/>
            <person name="Wolfe B.E."/>
            <person name="Dutton R.J."/>
        </authorList>
    </citation>
    <scope>NUCLEOTIDE SEQUENCE [LARGE SCALE GENOMIC DNA]</scope>
    <source>
        <strain evidence="2 4">947_7</strain>
    </source>
</reference>
<dbReference type="AlphaFoldDB" id="A0A2A3ZA74"/>
<gene>
    <name evidence="2" type="ORF">CIK64_01680</name>
    <name evidence="3" type="ORF">EB834_09545</name>
</gene>
<dbReference type="RefSeq" id="WP_096161549.1">
    <property type="nucleotide sequence ID" value="NZ_JABUXY010000001.1"/>
</dbReference>
<protein>
    <recommendedName>
        <fullName evidence="1">YycE-like C-terminal domain-containing protein</fullName>
    </recommendedName>
</protein>
<name>A0A2A3ZA74_BREAU</name>
<dbReference type="InterPro" id="IPR029068">
    <property type="entry name" value="Glyas_Bleomycin-R_OHBP_Dase"/>
</dbReference>
<dbReference type="Proteomes" id="UP000217564">
    <property type="component" value="Unassembled WGS sequence"/>
</dbReference>
<sequence length="88" mass="9960">MMGSAEAQWHLELVCDPALLAKHPPSAEDLLVLYLGAEIDEAWLDRIWAAEGKRIEAHNPYWETWGITILDPDGYRLVLSTRGWGQDS</sequence>
<evidence type="ECO:0000259" key="1">
    <source>
        <dbReference type="Pfam" id="PF22659"/>
    </source>
</evidence>
<evidence type="ECO:0000313" key="5">
    <source>
        <dbReference type="Proteomes" id="UP000297736"/>
    </source>
</evidence>
<dbReference type="SUPFAM" id="SSF54593">
    <property type="entry name" value="Glyoxalase/Bleomycin resistance protein/Dihydroxybiphenyl dioxygenase"/>
    <property type="match status" value="1"/>
</dbReference>
<dbReference type="InterPro" id="IPR058997">
    <property type="entry name" value="YycE-like_C"/>
</dbReference>
<feature type="domain" description="YycE-like C-terminal" evidence="1">
    <location>
        <begin position="29"/>
        <end position="79"/>
    </location>
</feature>
<reference evidence="3 5" key="2">
    <citation type="submission" date="2018-10" db="EMBL/GenBank/DDBJ databases">
        <title>Brevibacterium genomes from Austrain hard cheese rinds.</title>
        <authorList>
            <person name="Anast J.M."/>
            <person name="Dzieciol M."/>
            <person name="Schultz D.L."/>
            <person name="Mann E."/>
            <person name="Wagner M."/>
            <person name="Schmitz-Esser S."/>
        </authorList>
    </citation>
    <scope>NUCLEOTIDE SEQUENCE [LARGE SCALE GENOMIC DNA]</scope>
    <source>
        <strain evidence="3 5">L261</strain>
    </source>
</reference>
<dbReference type="Proteomes" id="UP000297736">
    <property type="component" value="Unassembled WGS sequence"/>
</dbReference>
<evidence type="ECO:0000313" key="4">
    <source>
        <dbReference type="Proteomes" id="UP000217564"/>
    </source>
</evidence>
<dbReference type="EMBL" id="NRGP01000002">
    <property type="protein sequence ID" value="PCC48423.1"/>
    <property type="molecule type" value="Genomic_DNA"/>
</dbReference>
<accession>A0A2A3ZA74</accession>
<dbReference type="Gene3D" id="3.10.180.10">
    <property type="entry name" value="2,3-Dihydroxybiphenyl 1,2-Dioxygenase, domain 1"/>
    <property type="match status" value="1"/>
</dbReference>
<evidence type="ECO:0000313" key="3">
    <source>
        <dbReference type="EMBL" id="TGD38793.1"/>
    </source>
</evidence>
<dbReference type="EMBL" id="RHFF01000008">
    <property type="protein sequence ID" value="TGD38793.1"/>
    <property type="molecule type" value="Genomic_DNA"/>
</dbReference>
<evidence type="ECO:0000313" key="2">
    <source>
        <dbReference type="EMBL" id="PCC48423.1"/>
    </source>
</evidence>